<evidence type="ECO:0000313" key="2">
    <source>
        <dbReference type="EMBL" id="KAE9074146.1"/>
    </source>
</evidence>
<dbReference type="Proteomes" id="UP000441208">
    <property type="component" value="Unassembled WGS sequence"/>
</dbReference>
<accession>A0A6A3QN43</accession>
<proteinExistence type="predicted"/>
<dbReference type="EMBL" id="QXGE01000271">
    <property type="protein sequence ID" value="KAE9317778.1"/>
    <property type="molecule type" value="Genomic_DNA"/>
</dbReference>
<reference evidence="7 8" key="1">
    <citation type="submission" date="2018-08" db="EMBL/GenBank/DDBJ databases">
        <title>Genomic investigation of the strawberry pathogen Phytophthora fragariae indicates pathogenicity is determined by transcriptional variation in three key races.</title>
        <authorList>
            <person name="Adams T.M."/>
            <person name="Armitage A.D."/>
            <person name="Sobczyk M.K."/>
            <person name="Bates H.J."/>
            <person name="Dunwell J.M."/>
            <person name="Nellist C.F."/>
            <person name="Harrison R.J."/>
        </authorList>
    </citation>
    <scope>NUCLEOTIDE SEQUENCE [LARGE SCALE GENOMIC DNA]</scope>
    <source>
        <strain evidence="6 8">A4</strain>
        <strain evidence="5 9">BC-1</strain>
        <strain evidence="4 7">NOV-27</strain>
        <strain evidence="2 10">NOV-5</strain>
        <strain evidence="3 11">NOV-71</strain>
    </source>
</reference>
<dbReference type="Proteomes" id="UP000440732">
    <property type="component" value="Unassembled WGS sequence"/>
</dbReference>
<sequence>MAETEALKLRNDRPGVTGSADWPRPRAGGQRRVVELGRFLRAPDGVNAPVEIRSPVPAQCPRPSAMQCPNQ</sequence>
<gene>
    <name evidence="6" type="ORF">PF001_g6680</name>
    <name evidence="5" type="ORF">PF002_g24606</name>
    <name evidence="4" type="ORF">PF005_g28963</name>
    <name evidence="2" type="ORF">PF006_g28594</name>
    <name evidence="3" type="ORF">PF007_g23538</name>
</gene>
<feature type="region of interest" description="Disordered" evidence="1">
    <location>
        <begin position="1"/>
        <end position="28"/>
    </location>
</feature>
<evidence type="ECO:0000313" key="3">
    <source>
        <dbReference type="EMBL" id="KAE9079220.1"/>
    </source>
</evidence>
<comment type="caution">
    <text evidence="3">The sequence shown here is derived from an EMBL/GenBank/DDBJ whole genome shotgun (WGS) entry which is preliminary data.</text>
</comment>
<evidence type="ECO:0000256" key="1">
    <source>
        <dbReference type="SAM" id="MobiDB-lite"/>
    </source>
</evidence>
<protein>
    <submittedName>
        <fullName evidence="3">Uncharacterized protein</fullName>
    </submittedName>
</protein>
<name>A0A6A3QN43_9STRA</name>
<evidence type="ECO:0000313" key="8">
    <source>
        <dbReference type="Proteomes" id="UP000437068"/>
    </source>
</evidence>
<evidence type="ECO:0000313" key="5">
    <source>
        <dbReference type="EMBL" id="KAE9191037.1"/>
    </source>
</evidence>
<feature type="compositionally biased region" description="Basic and acidic residues" evidence="1">
    <location>
        <begin position="1"/>
        <end position="13"/>
    </location>
</feature>
<dbReference type="EMBL" id="QXGD01002267">
    <property type="protein sequence ID" value="KAE9191037.1"/>
    <property type="molecule type" value="Genomic_DNA"/>
</dbReference>
<keyword evidence="7" id="KW-1185">Reference proteome</keyword>
<dbReference type="EMBL" id="QXFZ01002235">
    <property type="protein sequence ID" value="KAE9079220.1"/>
    <property type="molecule type" value="Genomic_DNA"/>
</dbReference>
<dbReference type="Proteomes" id="UP000433483">
    <property type="component" value="Unassembled WGS sequence"/>
</dbReference>
<dbReference type="EMBL" id="QXGB01004238">
    <property type="protein sequence ID" value="KAE9167002.1"/>
    <property type="molecule type" value="Genomic_DNA"/>
</dbReference>
<dbReference type="AlphaFoldDB" id="A0A6A3QN43"/>
<evidence type="ECO:0000313" key="4">
    <source>
        <dbReference type="EMBL" id="KAE9167002.1"/>
    </source>
</evidence>
<dbReference type="Proteomes" id="UP000440367">
    <property type="component" value="Unassembled WGS sequence"/>
</dbReference>
<dbReference type="EMBL" id="QXGA01004356">
    <property type="protein sequence ID" value="KAE9074146.1"/>
    <property type="molecule type" value="Genomic_DNA"/>
</dbReference>
<organism evidence="3 11">
    <name type="scientific">Phytophthora fragariae</name>
    <dbReference type="NCBI Taxonomy" id="53985"/>
    <lineage>
        <taxon>Eukaryota</taxon>
        <taxon>Sar</taxon>
        <taxon>Stramenopiles</taxon>
        <taxon>Oomycota</taxon>
        <taxon>Peronosporomycetes</taxon>
        <taxon>Peronosporales</taxon>
        <taxon>Peronosporaceae</taxon>
        <taxon>Phytophthora</taxon>
    </lineage>
</organism>
<evidence type="ECO:0000313" key="7">
    <source>
        <dbReference type="Proteomes" id="UP000433483"/>
    </source>
</evidence>
<evidence type="ECO:0000313" key="10">
    <source>
        <dbReference type="Proteomes" id="UP000440732"/>
    </source>
</evidence>
<dbReference type="Proteomes" id="UP000437068">
    <property type="component" value="Unassembled WGS sequence"/>
</dbReference>
<evidence type="ECO:0000313" key="9">
    <source>
        <dbReference type="Proteomes" id="UP000440367"/>
    </source>
</evidence>
<evidence type="ECO:0000313" key="6">
    <source>
        <dbReference type="EMBL" id="KAE9317778.1"/>
    </source>
</evidence>
<evidence type="ECO:0000313" key="11">
    <source>
        <dbReference type="Proteomes" id="UP000441208"/>
    </source>
</evidence>